<dbReference type="Gene3D" id="2.60.260.20">
    <property type="entry name" value="Urease metallochaperone UreE, N-terminal domain"/>
    <property type="match status" value="2"/>
</dbReference>
<evidence type="ECO:0000256" key="3">
    <source>
        <dbReference type="ARBA" id="ARBA00022771"/>
    </source>
</evidence>
<reference evidence="9" key="1">
    <citation type="submission" date="2015-07" db="EMBL/GenBank/DDBJ databases">
        <title>Transcriptome Assembly of Anthurium amnicola.</title>
        <authorList>
            <person name="Suzuki J."/>
        </authorList>
    </citation>
    <scope>NUCLEOTIDE SEQUENCE</scope>
</reference>
<keyword evidence="4 6" id="KW-0862">Zinc</keyword>
<protein>
    <submittedName>
        <fullName evidence="9">Chaperone protein dnaJ 1, mitochondrial</fullName>
    </submittedName>
</protein>
<sequence>MVRYSNPRLAHWLSRRALHQVLLTDTAIGSGASSGRFVSGIRGFTWVAADGVFDPGAAKWRSGFRGAAFHQAWCPSRLFHGTRPVSVRDYYEVLGVSKNASPSEIKKAYYALAKKLHPDTNKDDADAERKFQEVQRSYEVLKDEEKRSLYDQVGAEAFEQAASGGGPGGSPFDGGFNPFEEFFRSGVSGDFFGNIFNRKGRDVQVELELSFMEAVQGCTKTVSFQTELPCETCNGTGVPPGTKPETCRACRGSGMTFMQKGPFRIQSTCMQCGGTGKTVKNFCKSCKGDKVVRGTKSAKIDVMPGVDDNETIRINRSGGADPEGDMPGDLYVKLKVHQDPVFRRDGRDIHVDAVLSVTQAILGGSIQVPTLTGDVVLKVRQGTQPGQKVVLRGKGVKTRNSAFYGDQYVHFNVSIPTNLTQRQRTLIEEFAKGDQQREDYKSAAAAGASG</sequence>
<evidence type="ECO:0000313" key="9">
    <source>
        <dbReference type="EMBL" id="JAT54340.1"/>
    </source>
</evidence>
<dbReference type="SMART" id="SM00271">
    <property type="entry name" value="DnaJ"/>
    <property type="match status" value="1"/>
</dbReference>
<feature type="zinc finger region" description="CR-type" evidence="6">
    <location>
        <begin position="217"/>
        <end position="295"/>
    </location>
</feature>
<keyword evidence="3 6" id="KW-0863">Zinc-finger</keyword>
<dbReference type="InterPro" id="IPR002939">
    <property type="entry name" value="DnaJ_C"/>
</dbReference>
<feature type="domain" description="J" evidence="7">
    <location>
        <begin position="89"/>
        <end position="154"/>
    </location>
</feature>
<dbReference type="NCBIfam" id="NF008035">
    <property type="entry name" value="PRK10767.1"/>
    <property type="match status" value="1"/>
</dbReference>
<evidence type="ECO:0000259" key="8">
    <source>
        <dbReference type="PROSITE" id="PS51188"/>
    </source>
</evidence>
<keyword evidence="1 6" id="KW-0479">Metal-binding</keyword>
<dbReference type="InterPro" id="IPR008971">
    <property type="entry name" value="HSP40/DnaJ_pept-bd"/>
</dbReference>
<dbReference type="PANTHER" id="PTHR43096:SF52">
    <property type="entry name" value="DNAJ HOMOLOG 1, MITOCHONDRIAL-RELATED"/>
    <property type="match status" value="1"/>
</dbReference>
<dbReference type="HAMAP" id="MF_01152">
    <property type="entry name" value="DnaJ"/>
    <property type="match status" value="1"/>
</dbReference>
<dbReference type="GO" id="GO:0031072">
    <property type="term" value="F:heat shock protein binding"/>
    <property type="evidence" value="ECO:0007669"/>
    <property type="project" value="InterPro"/>
</dbReference>
<dbReference type="GO" id="GO:0008270">
    <property type="term" value="F:zinc ion binding"/>
    <property type="evidence" value="ECO:0007669"/>
    <property type="project" value="UniProtKB-KW"/>
</dbReference>
<dbReference type="EMBL" id="GDJX01013596">
    <property type="protein sequence ID" value="JAT54340.1"/>
    <property type="molecule type" value="Transcribed_RNA"/>
</dbReference>
<dbReference type="GO" id="GO:0005524">
    <property type="term" value="F:ATP binding"/>
    <property type="evidence" value="ECO:0007669"/>
    <property type="project" value="InterPro"/>
</dbReference>
<dbReference type="Gene3D" id="1.10.287.110">
    <property type="entry name" value="DnaJ domain"/>
    <property type="match status" value="1"/>
</dbReference>
<dbReference type="FunFam" id="2.10.230.10:FF:000002">
    <property type="entry name" value="Molecular chaperone DnaJ"/>
    <property type="match status" value="1"/>
</dbReference>
<organism evidence="9">
    <name type="scientific">Anthurium amnicola</name>
    <dbReference type="NCBI Taxonomy" id="1678845"/>
    <lineage>
        <taxon>Eukaryota</taxon>
        <taxon>Viridiplantae</taxon>
        <taxon>Streptophyta</taxon>
        <taxon>Embryophyta</taxon>
        <taxon>Tracheophyta</taxon>
        <taxon>Spermatophyta</taxon>
        <taxon>Magnoliopsida</taxon>
        <taxon>Liliopsida</taxon>
        <taxon>Araceae</taxon>
        <taxon>Pothoideae</taxon>
        <taxon>Potheae</taxon>
        <taxon>Anthurium</taxon>
    </lineage>
</organism>
<dbReference type="Pfam" id="PF00684">
    <property type="entry name" value="DnaJ_CXXCXGXG"/>
    <property type="match status" value="1"/>
</dbReference>
<dbReference type="Pfam" id="PF00226">
    <property type="entry name" value="DnaJ"/>
    <property type="match status" value="1"/>
</dbReference>
<feature type="domain" description="CR-type" evidence="8">
    <location>
        <begin position="217"/>
        <end position="295"/>
    </location>
</feature>
<dbReference type="InterPro" id="IPR018253">
    <property type="entry name" value="DnaJ_domain_CS"/>
</dbReference>
<dbReference type="InterPro" id="IPR036869">
    <property type="entry name" value="J_dom_sf"/>
</dbReference>
<dbReference type="AlphaFoldDB" id="A0A1D1YIA1"/>
<dbReference type="InterPro" id="IPR001305">
    <property type="entry name" value="HSP_DnaJ_Cys-rich_dom"/>
</dbReference>
<dbReference type="Gene3D" id="2.10.230.10">
    <property type="entry name" value="Heat shock protein DnaJ, cysteine-rich domain"/>
    <property type="match status" value="1"/>
</dbReference>
<dbReference type="InterPro" id="IPR001623">
    <property type="entry name" value="DnaJ_domain"/>
</dbReference>
<dbReference type="PROSITE" id="PS51188">
    <property type="entry name" value="ZF_CR"/>
    <property type="match status" value="1"/>
</dbReference>
<dbReference type="InterPro" id="IPR036410">
    <property type="entry name" value="HSP_DnaJ_Cys-rich_dom_sf"/>
</dbReference>
<gene>
    <name evidence="9" type="primary">ATJ1_6</name>
    <name evidence="9" type="ORF">g.101404</name>
</gene>
<proteinExistence type="inferred from homology"/>
<dbReference type="Pfam" id="PF01556">
    <property type="entry name" value="DnaJ_C"/>
    <property type="match status" value="1"/>
</dbReference>
<dbReference type="InterPro" id="IPR012724">
    <property type="entry name" value="DnaJ"/>
</dbReference>
<dbReference type="PANTHER" id="PTHR43096">
    <property type="entry name" value="DNAJ HOMOLOG 1, MITOCHONDRIAL-RELATED"/>
    <property type="match status" value="1"/>
</dbReference>
<accession>A0A1D1YIA1</accession>
<dbReference type="FunFam" id="1.10.287.110:FF:000058">
    <property type="entry name" value="Chaperone protein dnaJ GFA2, mitochondrial"/>
    <property type="match status" value="1"/>
</dbReference>
<dbReference type="PROSITE" id="PS50076">
    <property type="entry name" value="DNAJ_2"/>
    <property type="match status" value="1"/>
</dbReference>
<keyword evidence="5" id="KW-0143">Chaperone</keyword>
<dbReference type="NCBIfam" id="TIGR02349">
    <property type="entry name" value="DnaJ_bact"/>
    <property type="match status" value="1"/>
</dbReference>
<evidence type="ECO:0000256" key="4">
    <source>
        <dbReference type="ARBA" id="ARBA00022833"/>
    </source>
</evidence>
<dbReference type="CDD" id="cd10719">
    <property type="entry name" value="DnaJ_zf"/>
    <property type="match status" value="1"/>
</dbReference>
<dbReference type="CDD" id="cd10747">
    <property type="entry name" value="DnaJ_C"/>
    <property type="match status" value="1"/>
</dbReference>
<dbReference type="FunFam" id="2.60.260.20:FF:000005">
    <property type="entry name" value="Chaperone protein dnaJ 1, mitochondrial"/>
    <property type="match status" value="1"/>
</dbReference>
<dbReference type="SUPFAM" id="SSF46565">
    <property type="entry name" value="Chaperone J-domain"/>
    <property type="match status" value="1"/>
</dbReference>
<evidence type="ECO:0000256" key="1">
    <source>
        <dbReference type="ARBA" id="ARBA00022723"/>
    </source>
</evidence>
<dbReference type="GO" id="GO:0005783">
    <property type="term" value="C:endoplasmic reticulum"/>
    <property type="evidence" value="ECO:0007669"/>
    <property type="project" value="UniProtKB-ARBA"/>
</dbReference>
<name>A0A1D1YIA1_9ARAE</name>
<evidence type="ECO:0000256" key="2">
    <source>
        <dbReference type="ARBA" id="ARBA00022737"/>
    </source>
</evidence>
<dbReference type="GO" id="GO:0042026">
    <property type="term" value="P:protein refolding"/>
    <property type="evidence" value="ECO:0007669"/>
    <property type="project" value="TreeGrafter"/>
</dbReference>
<dbReference type="GO" id="GO:0051082">
    <property type="term" value="F:unfolded protein binding"/>
    <property type="evidence" value="ECO:0007669"/>
    <property type="project" value="InterPro"/>
</dbReference>
<dbReference type="SUPFAM" id="SSF57938">
    <property type="entry name" value="DnaJ/Hsp40 cysteine-rich domain"/>
    <property type="match status" value="1"/>
</dbReference>
<evidence type="ECO:0000259" key="7">
    <source>
        <dbReference type="PROSITE" id="PS50076"/>
    </source>
</evidence>
<dbReference type="SUPFAM" id="SSF49493">
    <property type="entry name" value="HSP40/DnaJ peptide-binding domain"/>
    <property type="match status" value="2"/>
</dbReference>
<keyword evidence="2" id="KW-0677">Repeat</keyword>
<dbReference type="PROSITE" id="PS00636">
    <property type="entry name" value="DNAJ_1"/>
    <property type="match status" value="1"/>
</dbReference>
<evidence type="ECO:0000256" key="6">
    <source>
        <dbReference type="PROSITE-ProRule" id="PRU00546"/>
    </source>
</evidence>
<evidence type="ECO:0000256" key="5">
    <source>
        <dbReference type="ARBA" id="ARBA00023186"/>
    </source>
</evidence>
<dbReference type="PRINTS" id="PR00625">
    <property type="entry name" value="JDOMAIN"/>
</dbReference>
<dbReference type="CDD" id="cd06257">
    <property type="entry name" value="DnaJ"/>
    <property type="match status" value="1"/>
</dbReference>
<dbReference type="GO" id="GO:0009408">
    <property type="term" value="P:response to heat"/>
    <property type="evidence" value="ECO:0007669"/>
    <property type="project" value="InterPro"/>
</dbReference>